<accession>A0ABV6L1Z9</accession>
<dbReference type="Proteomes" id="UP001589828">
    <property type="component" value="Unassembled WGS sequence"/>
</dbReference>
<keyword evidence="1" id="KW-1133">Transmembrane helix</keyword>
<organism evidence="4 5">
    <name type="scientific">Mucilaginibacter angelicae</name>
    <dbReference type="NCBI Taxonomy" id="869718"/>
    <lineage>
        <taxon>Bacteria</taxon>
        <taxon>Pseudomonadati</taxon>
        <taxon>Bacteroidota</taxon>
        <taxon>Sphingobacteriia</taxon>
        <taxon>Sphingobacteriales</taxon>
        <taxon>Sphingobacteriaceae</taxon>
        <taxon>Mucilaginibacter</taxon>
    </lineage>
</organism>
<dbReference type="Gene3D" id="3.55.50.30">
    <property type="match status" value="1"/>
</dbReference>
<keyword evidence="1" id="KW-0472">Membrane</keyword>
<dbReference type="RefSeq" id="WP_377021609.1">
    <property type="nucleotide sequence ID" value="NZ_JBHLTS010000017.1"/>
</dbReference>
<sequence length="351" mass="38371">MDYSSYQTADFLTDDSFIAYCYAESTEAIEKWENIAAQKPDLGLKIDEARELCLLLGIKVGAAEKSIALERLKNALDETVEAELPESRIIGLRNYVMRWIAVAAAVLIMAGAFAVYQLNTNPTGAALYSAANDHNYSLIGRTKAGERRFIRLPDGSTVLLNGASSLKIATDYNAHNRHLLLTGEAFFSVTKNKHKPFVVITGKTATTALGTSFKVESYPDATMASVMLLTGKVKVECTRPDLDVADVTLIPGQKAALFKGDKVFTQTDFNASDLQNWINRKLVFKDAGLPEIAAKIKAMYGIIIAPVDKAGDSISFTGEFSGKNINEVLEAIGFTNHFTYKQDGNTIKLLF</sequence>
<proteinExistence type="predicted"/>
<dbReference type="PIRSF" id="PIRSF018266">
    <property type="entry name" value="FecR"/>
    <property type="match status" value="1"/>
</dbReference>
<evidence type="ECO:0000259" key="2">
    <source>
        <dbReference type="Pfam" id="PF04773"/>
    </source>
</evidence>
<evidence type="ECO:0000256" key="1">
    <source>
        <dbReference type="SAM" id="Phobius"/>
    </source>
</evidence>
<dbReference type="InterPro" id="IPR006860">
    <property type="entry name" value="FecR"/>
</dbReference>
<protein>
    <submittedName>
        <fullName evidence="4">FecR family protein</fullName>
    </submittedName>
</protein>
<dbReference type="InterPro" id="IPR012373">
    <property type="entry name" value="Ferrdict_sens_TM"/>
</dbReference>
<gene>
    <name evidence="4" type="ORF">ACFFGT_06055</name>
</gene>
<feature type="transmembrane region" description="Helical" evidence="1">
    <location>
        <begin position="96"/>
        <end position="116"/>
    </location>
</feature>
<dbReference type="Gene3D" id="2.60.120.1440">
    <property type="match status" value="1"/>
</dbReference>
<dbReference type="InterPro" id="IPR032508">
    <property type="entry name" value="FecR_C"/>
</dbReference>
<dbReference type="Pfam" id="PF16344">
    <property type="entry name" value="FecR_C"/>
    <property type="match status" value="1"/>
</dbReference>
<feature type="domain" description="FecR protein" evidence="2">
    <location>
        <begin position="141"/>
        <end position="234"/>
    </location>
</feature>
<dbReference type="EMBL" id="JBHLTS010000017">
    <property type="protein sequence ID" value="MFC0513751.1"/>
    <property type="molecule type" value="Genomic_DNA"/>
</dbReference>
<keyword evidence="1" id="KW-0812">Transmembrane</keyword>
<reference evidence="4 5" key="1">
    <citation type="submission" date="2024-09" db="EMBL/GenBank/DDBJ databases">
        <authorList>
            <person name="Sun Q."/>
            <person name="Mori K."/>
        </authorList>
    </citation>
    <scope>NUCLEOTIDE SEQUENCE [LARGE SCALE GENOMIC DNA]</scope>
    <source>
        <strain evidence="4 5">NCAIM B.02415</strain>
    </source>
</reference>
<dbReference type="PANTHER" id="PTHR30273:SF2">
    <property type="entry name" value="PROTEIN FECR"/>
    <property type="match status" value="1"/>
</dbReference>
<evidence type="ECO:0000259" key="3">
    <source>
        <dbReference type="Pfam" id="PF16344"/>
    </source>
</evidence>
<dbReference type="Pfam" id="PF04773">
    <property type="entry name" value="FecR"/>
    <property type="match status" value="1"/>
</dbReference>
<feature type="domain" description="Protein FecR C-terminal" evidence="3">
    <location>
        <begin position="281"/>
        <end position="348"/>
    </location>
</feature>
<name>A0ABV6L1Z9_9SPHI</name>
<keyword evidence="5" id="KW-1185">Reference proteome</keyword>
<evidence type="ECO:0000313" key="4">
    <source>
        <dbReference type="EMBL" id="MFC0513751.1"/>
    </source>
</evidence>
<comment type="caution">
    <text evidence="4">The sequence shown here is derived from an EMBL/GenBank/DDBJ whole genome shotgun (WGS) entry which is preliminary data.</text>
</comment>
<dbReference type="PANTHER" id="PTHR30273">
    <property type="entry name" value="PERIPLASMIC SIGNAL SENSOR AND SIGMA FACTOR ACTIVATOR FECR-RELATED"/>
    <property type="match status" value="1"/>
</dbReference>
<evidence type="ECO:0000313" key="5">
    <source>
        <dbReference type="Proteomes" id="UP001589828"/>
    </source>
</evidence>